<dbReference type="SMART" id="SM00614">
    <property type="entry name" value="ZnF_BED"/>
    <property type="match status" value="1"/>
</dbReference>
<evidence type="ECO:0000256" key="5">
    <source>
        <dbReference type="ARBA" id="ARBA00022833"/>
    </source>
</evidence>
<keyword evidence="7" id="KW-0238">DNA-binding</keyword>
<dbReference type="SUPFAM" id="SSF53098">
    <property type="entry name" value="Ribonuclease H-like"/>
    <property type="match status" value="1"/>
</dbReference>
<dbReference type="PANTHER" id="PTHR46481">
    <property type="entry name" value="ZINC FINGER BED DOMAIN-CONTAINING PROTEIN 4"/>
    <property type="match status" value="1"/>
</dbReference>
<sequence length="674" mass="77309">MSVESNAPVLMINEEYENSSKRPKTTSKVWDFFEKLPAHSGNSKAICKICRRVYTAKTTSGTSHLRRHVEACLKKGNHDADQLKIGACFKRANNDVDHHTISHATLTEVTTSIKSSELDVDEVHRAIAMMIVVDGQPFKMVEDTGFRHLMAIAYPECQTVSRQNIKKDIISIYLKEKENIRELLATCPGRICLACSTWKSNTDDHYNCVTAHFIDHEWRLQKRVLRFKLIAPPYDGLSIGDEIALCMVQWNIEHKVFSITLDNLSSDHCVVAMLKSRLDTKKYLPCKGAFFHVGCFAHLLNLFVEAGFSLITDVIGKLRLGIKYVKQSPHRKRNFYIVAKSLNLDTQKKLCLDSPTQWNFTYDMLEVALSYKNAFLYLGEQDINFKHKLLEDEWEKVSLLCKFLKVFSEVTRILSGTRYPTSNLYFKWVWKVYSRLLDMVRGPENFLTSMVKETQSKFRQYWSDYSLILSCAAVLDPRYKVKFVEYCYTKLYGNDAQQYVGTVISTLYCLFDEYIQNSSLSSGAGLSVVATNISNDREDIDGFEDYETFQSARFRTQVEKSQLDLYLEEPSHDLNSEIDILEFWSLCSVRYPALSRMARDVLTIPVSTISSENAFVMGSQVISPYCSSLKSKTIQALICLQDWMRAYDRTRSSGQLESKNEDDSSSSSNDDNDY</sequence>
<dbReference type="GO" id="GO:0009791">
    <property type="term" value="P:post-embryonic development"/>
    <property type="evidence" value="ECO:0007669"/>
    <property type="project" value="UniProtKB-ARBA"/>
</dbReference>
<evidence type="ECO:0000256" key="1">
    <source>
        <dbReference type="ARBA" id="ARBA00004123"/>
    </source>
</evidence>
<dbReference type="GO" id="GO:0046983">
    <property type="term" value="F:protein dimerization activity"/>
    <property type="evidence" value="ECO:0007669"/>
    <property type="project" value="InterPro"/>
</dbReference>
<comment type="subcellular location">
    <subcellularLocation>
        <location evidence="1">Nucleus</location>
    </subcellularLocation>
</comment>
<dbReference type="Pfam" id="PF02892">
    <property type="entry name" value="zf-BED"/>
    <property type="match status" value="1"/>
</dbReference>
<dbReference type="AlphaFoldDB" id="A0AAV5HPS4"/>
<evidence type="ECO:0000256" key="8">
    <source>
        <dbReference type="ARBA" id="ARBA00023163"/>
    </source>
</evidence>
<proteinExistence type="predicted"/>
<evidence type="ECO:0000256" key="11">
    <source>
        <dbReference type="SAM" id="MobiDB-lite"/>
    </source>
</evidence>
<evidence type="ECO:0000256" key="7">
    <source>
        <dbReference type="ARBA" id="ARBA00023125"/>
    </source>
</evidence>
<dbReference type="Proteomes" id="UP001054252">
    <property type="component" value="Unassembled WGS sequence"/>
</dbReference>
<evidence type="ECO:0000256" key="2">
    <source>
        <dbReference type="ARBA" id="ARBA00011738"/>
    </source>
</evidence>
<dbReference type="PROSITE" id="PS50808">
    <property type="entry name" value="ZF_BED"/>
    <property type="match status" value="1"/>
</dbReference>
<comment type="caution">
    <text evidence="13">The sequence shown here is derived from an EMBL/GenBank/DDBJ whole genome shotgun (WGS) entry which is preliminary data.</text>
</comment>
<comment type="subunit">
    <text evidence="2">Homodimer.</text>
</comment>
<dbReference type="Pfam" id="PF05699">
    <property type="entry name" value="Dimer_Tnp_hAT"/>
    <property type="match status" value="1"/>
</dbReference>
<organism evidence="13 14">
    <name type="scientific">Rubroshorea leprosula</name>
    <dbReference type="NCBI Taxonomy" id="152421"/>
    <lineage>
        <taxon>Eukaryota</taxon>
        <taxon>Viridiplantae</taxon>
        <taxon>Streptophyta</taxon>
        <taxon>Embryophyta</taxon>
        <taxon>Tracheophyta</taxon>
        <taxon>Spermatophyta</taxon>
        <taxon>Magnoliopsida</taxon>
        <taxon>eudicotyledons</taxon>
        <taxon>Gunneridae</taxon>
        <taxon>Pentapetalae</taxon>
        <taxon>rosids</taxon>
        <taxon>malvids</taxon>
        <taxon>Malvales</taxon>
        <taxon>Dipterocarpaceae</taxon>
        <taxon>Rubroshorea</taxon>
    </lineage>
</organism>
<dbReference type="PANTHER" id="PTHR46481:SF10">
    <property type="entry name" value="ZINC FINGER BED DOMAIN-CONTAINING PROTEIN 39"/>
    <property type="match status" value="1"/>
</dbReference>
<keyword evidence="3" id="KW-0479">Metal-binding</keyword>
<dbReference type="GO" id="GO:0008270">
    <property type="term" value="F:zinc ion binding"/>
    <property type="evidence" value="ECO:0007669"/>
    <property type="project" value="UniProtKB-KW"/>
</dbReference>
<reference evidence="13 14" key="1">
    <citation type="journal article" date="2021" name="Commun. Biol.">
        <title>The genome of Shorea leprosula (Dipterocarpaceae) highlights the ecological relevance of drought in aseasonal tropical rainforests.</title>
        <authorList>
            <person name="Ng K.K.S."/>
            <person name="Kobayashi M.J."/>
            <person name="Fawcett J.A."/>
            <person name="Hatakeyama M."/>
            <person name="Paape T."/>
            <person name="Ng C.H."/>
            <person name="Ang C.C."/>
            <person name="Tnah L.H."/>
            <person name="Lee C.T."/>
            <person name="Nishiyama T."/>
            <person name="Sese J."/>
            <person name="O'Brien M.J."/>
            <person name="Copetti D."/>
            <person name="Mohd Noor M.I."/>
            <person name="Ong R.C."/>
            <person name="Putra M."/>
            <person name="Sireger I.Z."/>
            <person name="Indrioko S."/>
            <person name="Kosugi Y."/>
            <person name="Izuno A."/>
            <person name="Isagi Y."/>
            <person name="Lee S.L."/>
            <person name="Shimizu K.K."/>
        </authorList>
    </citation>
    <scope>NUCLEOTIDE SEQUENCE [LARGE SCALE GENOMIC DNA]</scope>
    <source>
        <strain evidence="13">214</strain>
    </source>
</reference>
<feature type="region of interest" description="Disordered" evidence="11">
    <location>
        <begin position="651"/>
        <end position="674"/>
    </location>
</feature>
<protein>
    <recommendedName>
        <fullName evidence="12">BED-type domain-containing protein</fullName>
    </recommendedName>
</protein>
<dbReference type="InterPro" id="IPR025525">
    <property type="entry name" value="hAT-like_transposase_RNase-H"/>
</dbReference>
<keyword evidence="14" id="KW-1185">Reference proteome</keyword>
<feature type="compositionally biased region" description="Low complexity" evidence="11">
    <location>
        <begin position="665"/>
        <end position="674"/>
    </location>
</feature>
<dbReference type="Gene3D" id="1.10.10.1070">
    <property type="entry name" value="Zinc finger, BED domain-containing"/>
    <property type="match status" value="1"/>
</dbReference>
<evidence type="ECO:0000256" key="10">
    <source>
        <dbReference type="PROSITE-ProRule" id="PRU00027"/>
    </source>
</evidence>
<dbReference type="InterPro" id="IPR036236">
    <property type="entry name" value="Znf_C2H2_sf"/>
</dbReference>
<keyword evidence="5" id="KW-0862">Zinc</keyword>
<gene>
    <name evidence="13" type="ORF">SLEP1_g2930</name>
</gene>
<evidence type="ECO:0000313" key="13">
    <source>
        <dbReference type="EMBL" id="GKU88700.1"/>
    </source>
</evidence>
<evidence type="ECO:0000256" key="9">
    <source>
        <dbReference type="ARBA" id="ARBA00023242"/>
    </source>
</evidence>
<dbReference type="SUPFAM" id="SSF57667">
    <property type="entry name" value="beta-beta-alpha zinc fingers"/>
    <property type="match status" value="1"/>
</dbReference>
<evidence type="ECO:0000313" key="14">
    <source>
        <dbReference type="Proteomes" id="UP001054252"/>
    </source>
</evidence>
<feature type="domain" description="BED-type" evidence="12">
    <location>
        <begin position="24"/>
        <end position="85"/>
    </location>
</feature>
<dbReference type="GO" id="GO:0003677">
    <property type="term" value="F:DNA binding"/>
    <property type="evidence" value="ECO:0007669"/>
    <property type="project" value="UniProtKB-KW"/>
</dbReference>
<evidence type="ECO:0000256" key="3">
    <source>
        <dbReference type="ARBA" id="ARBA00022723"/>
    </source>
</evidence>
<dbReference type="InterPro" id="IPR012337">
    <property type="entry name" value="RNaseH-like_sf"/>
</dbReference>
<dbReference type="InterPro" id="IPR052035">
    <property type="entry name" value="ZnF_BED_domain_contain"/>
</dbReference>
<accession>A0AAV5HPS4</accession>
<dbReference type="InterPro" id="IPR003656">
    <property type="entry name" value="Znf_BED"/>
</dbReference>
<dbReference type="SUPFAM" id="SSF140996">
    <property type="entry name" value="Hermes dimerisation domain"/>
    <property type="match status" value="1"/>
</dbReference>
<keyword evidence="8" id="KW-0804">Transcription</keyword>
<keyword evidence="9" id="KW-0539">Nucleus</keyword>
<evidence type="ECO:0000256" key="4">
    <source>
        <dbReference type="ARBA" id="ARBA00022771"/>
    </source>
</evidence>
<keyword evidence="4 10" id="KW-0863">Zinc-finger</keyword>
<dbReference type="EMBL" id="BPVZ01000002">
    <property type="protein sequence ID" value="GKU88700.1"/>
    <property type="molecule type" value="Genomic_DNA"/>
</dbReference>
<dbReference type="GO" id="GO:0005634">
    <property type="term" value="C:nucleus"/>
    <property type="evidence" value="ECO:0007669"/>
    <property type="project" value="UniProtKB-SubCell"/>
</dbReference>
<name>A0AAV5HPS4_9ROSI</name>
<dbReference type="InterPro" id="IPR008906">
    <property type="entry name" value="HATC_C_dom"/>
</dbReference>
<dbReference type="Pfam" id="PF14372">
    <property type="entry name" value="hAT-like_RNase-H"/>
    <property type="match status" value="1"/>
</dbReference>
<evidence type="ECO:0000256" key="6">
    <source>
        <dbReference type="ARBA" id="ARBA00023015"/>
    </source>
</evidence>
<evidence type="ECO:0000259" key="12">
    <source>
        <dbReference type="PROSITE" id="PS50808"/>
    </source>
</evidence>
<keyword evidence="6" id="KW-0805">Transcription regulation</keyword>